<accession>A0A8J6MXZ8</accession>
<keyword evidence="1" id="KW-0285">Flavoprotein</keyword>
<sequence>MSILFEPMVIKGMELKNRFVRSATYDGHADHTGQVTARQIKFFEDLARGGAGLIITGISHVNDSGQISPVQNSMASDHCIPGLKKLSAAAHNLGAKIAIQLFHAGRESARFLKAKNLEAVGPSFVHDDPYFKRSYRSMTGEEISEIVSAFGDAARRVREAGFDAVQVHGAHAYLLSQFLSPYLNRRDDQWGGHLKNRLRLHREILKDIRAKAGEDYPLLIKIGVEDGFPGGLEFREGALAARFLAEWGFDAIEISSGLRGKRYEGTEFKTKLGRPERECYFRGWCKEIKAEVDVPVMMVGGMRTFALMEDVVEKDEADFVSLCRPFIREPFVVNKWRKDSHYKPACISCNQCLDAIFQGNPVQCMQEAKRKQN</sequence>
<keyword evidence="2" id="KW-0560">Oxidoreductase</keyword>
<name>A0A8J6MXZ8_9DELT</name>
<dbReference type="InterPro" id="IPR013785">
    <property type="entry name" value="Aldolase_TIM"/>
</dbReference>
<dbReference type="PANTHER" id="PTHR43656:SF2">
    <property type="entry name" value="BINDING OXIDOREDUCTASE, PUTATIVE (AFU_ORTHOLOGUE AFUA_2G08260)-RELATED"/>
    <property type="match status" value="1"/>
</dbReference>
<dbReference type="InterPro" id="IPR051799">
    <property type="entry name" value="NADH_flavin_oxidoreductase"/>
</dbReference>
<dbReference type="Pfam" id="PF00724">
    <property type="entry name" value="Oxidored_FMN"/>
    <property type="match status" value="1"/>
</dbReference>
<dbReference type="Proteomes" id="UP000650524">
    <property type="component" value="Unassembled WGS sequence"/>
</dbReference>
<protein>
    <submittedName>
        <fullName evidence="4">NADH:flavin oxidoreductase</fullName>
    </submittedName>
</protein>
<dbReference type="GO" id="GO:0016491">
    <property type="term" value="F:oxidoreductase activity"/>
    <property type="evidence" value="ECO:0007669"/>
    <property type="project" value="UniProtKB-KW"/>
</dbReference>
<dbReference type="InterPro" id="IPR001155">
    <property type="entry name" value="OxRdtase_FMN_N"/>
</dbReference>
<evidence type="ECO:0000259" key="3">
    <source>
        <dbReference type="Pfam" id="PF00724"/>
    </source>
</evidence>
<dbReference type="AlphaFoldDB" id="A0A8J6MXZ8"/>
<evidence type="ECO:0000256" key="1">
    <source>
        <dbReference type="ARBA" id="ARBA00022630"/>
    </source>
</evidence>
<reference evidence="4 5" key="1">
    <citation type="submission" date="2020-08" db="EMBL/GenBank/DDBJ databases">
        <title>Bridging the membrane lipid divide: bacteria of the FCB group superphylum have the potential to synthesize archaeal ether lipids.</title>
        <authorList>
            <person name="Villanueva L."/>
            <person name="Von Meijenfeldt F.A.B."/>
            <person name="Westbye A.B."/>
            <person name="Yadav S."/>
            <person name="Hopmans E.C."/>
            <person name="Dutilh B.E."/>
            <person name="Sinninghe Damste J.S."/>
        </authorList>
    </citation>
    <scope>NUCLEOTIDE SEQUENCE [LARGE SCALE GENOMIC DNA]</scope>
    <source>
        <strain evidence="4">NIOZ-UU27</strain>
    </source>
</reference>
<dbReference type="PANTHER" id="PTHR43656">
    <property type="entry name" value="BINDING OXIDOREDUCTASE, PUTATIVE (AFU_ORTHOLOGUE AFUA_2G08260)-RELATED"/>
    <property type="match status" value="1"/>
</dbReference>
<feature type="domain" description="NADH:flavin oxidoreductase/NADH oxidase N-terminal" evidence="3">
    <location>
        <begin position="4"/>
        <end position="338"/>
    </location>
</feature>
<dbReference type="SUPFAM" id="SSF51395">
    <property type="entry name" value="FMN-linked oxidoreductases"/>
    <property type="match status" value="1"/>
</dbReference>
<dbReference type="CDD" id="cd02803">
    <property type="entry name" value="OYE_like_FMN_family"/>
    <property type="match status" value="1"/>
</dbReference>
<gene>
    <name evidence="4" type="ORF">H8E19_01195</name>
</gene>
<dbReference type="Gene3D" id="3.20.20.70">
    <property type="entry name" value="Aldolase class I"/>
    <property type="match status" value="1"/>
</dbReference>
<comment type="caution">
    <text evidence="4">The sequence shown here is derived from an EMBL/GenBank/DDBJ whole genome shotgun (WGS) entry which is preliminary data.</text>
</comment>
<organism evidence="4 5">
    <name type="scientific">Candidatus Desulfacyla euxinica</name>
    <dbReference type="NCBI Taxonomy" id="2841693"/>
    <lineage>
        <taxon>Bacteria</taxon>
        <taxon>Deltaproteobacteria</taxon>
        <taxon>Candidatus Desulfacyla</taxon>
    </lineage>
</organism>
<evidence type="ECO:0000313" key="5">
    <source>
        <dbReference type="Proteomes" id="UP000650524"/>
    </source>
</evidence>
<evidence type="ECO:0000256" key="2">
    <source>
        <dbReference type="ARBA" id="ARBA00023002"/>
    </source>
</evidence>
<evidence type="ECO:0000313" key="4">
    <source>
        <dbReference type="EMBL" id="MBC8175991.1"/>
    </source>
</evidence>
<proteinExistence type="predicted"/>
<dbReference type="EMBL" id="JACNJD010000067">
    <property type="protein sequence ID" value="MBC8175991.1"/>
    <property type="molecule type" value="Genomic_DNA"/>
</dbReference>
<dbReference type="GO" id="GO:0010181">
    <property type="term" value="F:FMN binding"/>
    <property type="evidence" value="ECO:0007669"/>
    <property type="project" value="InterPro"/>
</dbReference>